<proteinExistence type="predicted"/>
<feature type="compositionally biased region" description="Basic and acidic residues" evidence="1">
    <location>
        <begin position="457"/>
        <end position="477"/>
    </location>
</feature>
<accession>A0A6A5QCU7</accession>
<dbReference type="Proteomes" id="UP000800096">
    <property type="component" value="Unassembled WGS sequence"/>
</dbReference>
<organism evidence="2 3">
    <name type="scientific">Ampelomyces quisqualis</name>
    <name type="common">Powdery mildew agent</name>
    <dbReference type="NCBI Taxonomy" id="50730"/>
    <lineage>
        <taxon>Eukaryota</taxon>
        <taxon>Fungi</taxon>
        <taxon>Dikarya</taxon>
        <taxon>Ascomycota</taxon>
        <taxon>Pezizomycotina</taxon>
        <taxon>Dothideomycetes</taxon>
        <taxon>Pleosporomycetidae</taxon>
        <taxon>Pleosporales</taxon>
        <taxon>Pleosporineae</taxon>
        <taxon>Phaeosphaeriaceae</taxon>
        <taxon>Ampelomyces</taxon>
    </lineage>
</organism>
<feature type="region of interest" description="Disordered" evidence="1">
    <location>
        <begin position="455"/>
        <end position="484"/>
    </location>
</feature>
<sequence>MKSITSHFTSLEHNQDSLTSSVASLVEHKIVSTCLQHNTTPGYPTDMGGTARLARAAVLPRMIPDEGRVYLALRNIIKGNDARIRKAKSVQNFISKRQDQADIKHLIQQRTLEDLCQITQKLLRDGIFESTLQAELRFPKIFDASSNKEAKCSAPKKAIVKDKIVAIQALADRGQTKAKASVHTTTEDKIAANNVSAERVRGQTAAAITPNNITKETLAIQIPAQPCRAAAKTLVDTITNGEFDESINTYSLYSIYHPFEVQHRLLTKIQYILERSCYALAQVYLPDVLKERDWTCAEAVELNIWAKVFVQHQEKLDPASNSKLGKPLADLCNSIAEIRHTAVHRLRRPAKDTLQFIVDAESLANLFHDKATLDIIFKIRQHVQKYIEELECNKKILALRAVSDKSHFEEMRAELDRQEREALETTIKDDREYTELAGTRLKEALEAPVLITQDSDIGTKEESSDEAGGKEIQERKSTGICTLC</sequence>
<dbReference type="EMBL" id="ML979140">
    <property type="protein sequence ID" value="KAF1912678.1"/>
    <property type="molecule type" value="Genomic_DNA"/>
</dbReference>
<dbReference type="OrthoDB" id="5324651at2759"/>
<protein>
    <recommendedName>
        <fullName evidence="4">Ubiquinol-cytochrome-c reductase cytochrome c1</fullName>
    </recommendedName>
</protein>
<dbReference type="AlphaFoldDB" id="A0A6A5QCU7"/>
<name>A0A6A5QCU7_AMPQU</name>
<reference evidence="2" key="1">
    <citation type="journal article" date="2020" name="Stud. Mycol.">
        <title>101 Dothideomycetes genomes: a test case for predicting lifestyles and emergence of pathogens.</title>
        <authorList>
            <person name="Haridas S."/>
            <person name="Albert R."/>
            <person name="Binder M."/>
            <person name="Bloem J."/>
            <person name="Labutti K."/>
            <person name="Salamov A."/>
            <person name="Andreopoulos B."/>
            <person name="Baker S."/>
            <person name="Barry K."/>
            <person name="Bills G."/>
            <person name="Bluhm B."/>
            <person name="Cannon C."/>
            <person name="Castanera R."/>
            <person name="Culley D."/>
            <person name="Daum C."/>
            <person name="Ezra D."/>
            <person name="Gonzalez J."/>
            <person name="Henrissat B."/>
            <person name="Kuo A."/>
            <person name="Liang C."/>
            <person name="Lipzen A."/>
            <person name="Lutzoni F."/>
            <person name="Magnuson J."/>
            <person name="Mondo S."/>
            <person name="Nolan M."/>
            <person name="Ohm R."/>
            <person name="Pangilinan J."/>
            <person name="Park H.-J."/>
            <person name="Ramirez L."/>
            <person name="Alfaro M."/>
            <person name="Sun H."/>
            <person name="Tritt A."/>
            <person name="Yoshinaga Y."/>
            <person name="Zwiers L.-H."/>
            <person name="Turgeon B."/>
            <person name="Goodwin S."/>
            <person name="Spatafora J."/>
            <person name="Crous P."/>
            <person name="Grigoriev I."/>
        </authorList>
    </citation>
    <scope>NUCLEOTIDE SEQUENCE</scope>
    <source>
        <strain evidence="2">HMLAC05119</strain>
    </source>
</reference>
<keyword evidence="3" id="KW-1185">Reference proteome</keyword>
<evidence type="ECO:0000313" key="2">
    <source>
        <dbReference type="EMBL" id="KAF1912678.1"/>
    </source>
</evidence>
<evidence type="ECO:0008006" key="4">
    <source>
        <dbReference type="Google" id="ProtNLM"/>
    </source>
</evidence>
<evidence type="ECO:0000256" key="1">
    <source>
        <dbReference type="SAM" id="MobiDB-lite"/>
    </source>
</evidence>
<evidence type="ECO:0000313" key="3">
    <source>
        <dbReference type="Proteomes" id="UP000800096"/>
    </source>
</evidence>
<gene>
    <name evidence="2" type="ORF">BDU57DRAFT_598109</name>
</gene>